<name>A0A1M7HSK6_9GAMM</name>
<evidence type="ECO:0000313" key="6">
    <source>
        <dbReference type="EMBL" id="SHM31398.1"/>
    </source>
</evidence>
<evidence type="ECO:0000256" key="3">
    <source>
        <dbReference type="ARBA" id="ARBA00022989"/>
    </source>
</evidence>
<dbReference type="GO" id="GO:0016020">
    <property type="term" value="C:membrane"/>
    <property type="evidence" value="ECO:0007669"/>
    <property type="project" value="UniProtKB-SubCell"/>
</dbReference>
<dbReference type="AlphaFoldDB" id="A0A1M7HSK6"/>
<dbReference type="InParanoid" id="A0A1M7HSK6"/>
<keyword evidence="3 5" id="KW-1133">Transmembrane helix</keyword>
<dbReference type="STRING" id="29571.SAMN05878437_2315"/>
<dbReference type="Gene3D" id="1.20.120.350">
    <property type="entry name" value="Voltage-gated potassium channels. Chain C"/>
    <property type="match status" value="1"/>
</dbReference>
<evidence type="ECO:0008006" key="8">
    <source>
        <dbReference type="Google" id="ProtNLM"/>
    </source>
</evidence>
<protein>
    <recommendedName>
        <fullName evidence="8">Ion transport protein</fullName>
    </recommendedName>
</protein>
<dbReference type="EMBL" id="LT670847">
    <property type="protein sequence ID" value="SHM31398.1"/>
    <property type="molecule type" value="Genomic_DNA"/>
</dbReference>
<sequence length="339" mass="38487">MSATPPFAKHRVRPLPRAAEIAHLSWDVLIIIAVVANLTLLLVDSLYLVEPLNEAFQAVAPAAHAWYDSTIHQRFFRIDLAFVALFLVDVLLGWTVAVVERRYHRWFFYPFVHWYDVLGCIPLTGFRLLRALRLISLLHRLNRLGLIHIKRWAAYRFVAKYYDILLEELSDRIAVRLLSNVQQQVSANSSLADSVINRVVAPRKQQLIHEITQRIEASAGQAYGGNRDAVMGYISDVVGRTLRESPEIRRLERLPMGSAVSQSLEASLSGVAQRLVDELAQGIHSREFRTLVAHTADSGFDAWLKVDEGSAEVTEAVLIDALEMLKDQVSRQAWKDRYQ</sequence>
<dbReference type="InterPro" id="IPR027359">
    <property type="entry name" value="Volt_channel_dom_sf"/>
</dbReference>
<accession>A0A1M7HSK6</accession>
<keyword evidence="7" id="KW-1185">Reference proteome</keyword>
<proteinExistence type="predicted"/>
<dbReference type="Proteomes" id="UP000190911">
    <property type="component" value="Chromosome I"/>
</dbReference>
<comment type="subcellular location">
    <subcellularLocation>
        <location evidence="1">Membrane</location>
        <topology evidence="1">Multi-pass membrane protein</topology>
    </subcellularLocation>
</comment>
<reference evidence="6 7" key="1">
    <citation type="submission" date="2016-11" db="EMBL/GenBank/DDBJ databases">
        <authorList>
            <person name="Jaros S."/>
            <person name="Januszkiewicz K."/>
            <person name="Wedrychowicz H."/>
        </authorList>
    </citation>
    <scope>NUCLEOTIDE SEQUENCE [LARGE SCALE GENOMIC DNA]</scope>
    <source>
        <strain evidence="6 7">ACAM 12</strain>
    </source>
</reference>
<feature type="transmembrane region" description="Helical" evidence="5">
    <location>
        <begin position="80"/>
        <end position="99"/>
    </location>
</feature>
<dbReference type="RefSeq" id="WP_079553790.1">
    <property type="nucleotide sequence ID" value="NZ_LT670847.1"/>
</dbReference>
<gene>
    <name evidence="6" type="ORF">SAMN05878437_2315</name>
</gene>
<evidence type="ECO:0000256" key="1">
    <source>
        <dbReference type="ARBA" id="ARBA00004141"/>
    </source>
</evidence>
<keyword evidence="2 5" id="KW-0812">Transmembrane</keyword>
<feature type="transmembrane region" description="Helical" evidence="5">
    <location>
        <begin position="106"/>
        <end position="129"/>
    </location>
</feature>
<keyword evidence="4 5" id="KW-0472">Membrane</keyword>
<evidence type="ECO:0000256" key="4">
    <source>
        <dbReference type="ARBA" id="ARBA00023136"/>
    </source>
</evidence>
<dbReference type="OrthoDB" id="974877at2"/>
<evidence type="ECO:0000256" key="2">
    <source>
        <dbReference type="ARBA" id="ARBA00022692"/>
    </source>
</evidence>
<feature type="transmembrane region" description="Helical" evidence="5">
    <location>
        <begin position="21"/>
        <end position="43"/>
    </location>
</feature>
<evidence type="ECO:0000256" key="5">
    <source>
        <dbReference type="SAM" id="Phobius"/>
    </source>
</evidence>
<evidence type="ECO:0000313" key="7">
    <source>
        <dbReference type="Proteomes" id="UP000190911"/>
    </source>
</evidence>
<organism evidence="6 7">
    <name type="scientific">Vreelandella subglaciescola</name>
    <dbReference type="NCBI Taxonomy" id="29571"/>
    <lineage>
        <taxon>Bacteria</taxon>
        <taxon>Pseudomonadati</taxon>
        <taxon>Pseudomonadota</taxon>
        <taxon>Gammaproteobacteria</taxon>
        <taxon>Oceanospirillales</taxon>
        <taxon>Halomonadaceae</taxon>
        <taxon>Vreelandella</taxon>
    </lineage>
</organism>
<dbReference type="SUPFAM" id="SSF81324">
    <property type="entry name" value="Voltage-gated potassium channels"/>
    <property type="match status" value="1"/>
</dbReference>